<proteinExistence type="inferred from homology"/>
<evidence type="ECO:0000256" key="21">
    <source>
        <dbReference type="ARBA" id="ARBA00023075"/>
    </source>
</evidence>
<keyword evidence="27" id="KW-0812">Transmembrane</keyword>
<dbReference type="NCBIfam" id="TIGR01941">
    <property type="entry name" value="nqrF"/>
    <property type="match status" value="1"/>
</dbReference>
<keyword evidence="10" id="KW-0997">Cell inner membrane</keyword>
<evidence type="ECO:0000256" key="15">
    <source>
        <dbReference type="ARBA" id="ARBA00022967"/>
    </source>
</evidence>
<dbReference type="OrthoDB" id="9806195at2"/>
<evidence type="ECO:0000256" key="26">
    <source>
        <dbReference type="ARBA" id="ARBA00048891"/>
    </source>
</evidence>
<organism evidence="30 31">
    <name type="scientific">Ruegeria marina</name>
    <dbReference type="NCBI Taxonomy" id="639004"/>
    <lineage>
        <taxon>Bacteria</taxon>
        <taxon>Pseudomonadati</taxon>
        <taxon>Pseudomonadota</taxon>
        <taxon>Alphaproteobacteria</taxon>
        <taxon>Rhodobacterales</taxon>
        <taxon>Roseobacteraceae</taxon>
        <taxon>Ruegeria</taxon>
    </lineage>
</organism>
<sequence>METFSLGVVLFTLIVIALVSIILMARSRLVSSGNVNITINGEKTISVPAGGKLLQTLAAEKLFVPSACGGGGTCAQCRVKVHSGGGSILPTEESHITKREAACGDRLSCQVAVKQDMEIEVPEEVFGVKKWECTVRSNDNVATFIKALVLELPEGENVNFRAGGYIQIEAPAHQLAYTDFDIQEEYREDWDKFNLWQYKSTVTAPIERAYSMANYPEERGIIMLNVRVASPPPGSEGIPAGQMSSYIFNLKPGDKVTISGPFGEFFARDTDKEMVFIGGGAGMAPMRSHIFDQLKRLKSKRKISFWYGARSRKEMFFVEDFDELAAENENFEWHVALSDPQPGDDWTGYTGFIHNVLFEEYLKNHPAPEDCEFYMCGPPIMNQSVIKMLLDLGVDREDIMLDDFGG</sequence>
<keyword evidence="27" id="KW-1133">Transmembrane helix</keyword>
<name>A0A1G6UEP8_9RHOB</name>
<keyword evidence="13 27" id="KW-0479">Metal-binding</keyword>
<evidence type="ECO:0000259" key="28">
    <source>
        <dbReference type="PROSITE" id="PS51085"/>
    </source>
</evidence>
<dbReference type="Gene3D" id="2.40.30.10">
    <property type="entry name" value="Translation factors"/>
    <property type="match status" value="1"/>
</dbReference>
<keyword evidence="11 27" id="KW-0285">Flavoprotein</keyword>
<evidence type="ECO:0000256" key="11">
    <source>
        <dbReference type="ARBA" id="ARBA00022630"/>
    </source>
</evidence>
<dbReference type="GO" id="GO:0051537">
    <property type="term" value="F:2 iron, 2 sulfur cluster binding"/>
    <property type="evidence" value="ECO:0007669"/>
    <property type="project" value="UniProtKB-KW"/>
</dbReference>
<keyword evidence="9 27" id="KW-1003">Cell membrane</keyword>
<feature type="binding site" evidence="27">
    <location>
        <position position="68"/>
    </location>
    <ligand>
        <name>[2Fe-2S] cluster</name>
        <dbReference type="ChEBI" id="CHEBI:190135"/>
    </ligand>
</feature>
<dbReference type="GO" id="GO:0016655">
    <property type="term" value="F:oxidoreductase activity, acting on NAD(P)H, quinone or similar compound as acceptor"/>
    <property type="evidence" value="ECO:0007669"/>
    <property type="project" value="InterPro"/>
</dbReference>
<dbReference type="SUPFAM" id="SSF52343">
    <property type="entry name" value="Ferredoxin reductase-like, C-terminal NADP-linked domain"/>
    <property type="match status" value="1"/>
</dbReference>
<dbReference type="InterPro" id="IPR036010">
    <property type="entry name" value="2Fe-2S_ferredoxin-like_sf"/>
</dbReference>
<dbReference type="STRING" id="639004.SAMN04488239_10754"/>
<dbReference type="HAMAP" id="MF_00430">
    <property type="entry name" value="NqrF"/>
    <property type="match status" value="1"/>
</dbReference>
<evidence type="ECO:0000256" key="7">
    <source>
        <dbReference type="ARBA" id="ARBA00019729"/>
    </source>
</evidence>
<evidence type="ECO:0000256" key="18">
    <source>
        <dbReference type="ARBA" id="ARBA00023027"/>
    </source>
</evidence>
<keyword evidence="15 27" id="KW-1278">Translocase</keyword>
<keyword evidence="18 27" id="KW-0520">NAD</keyword>
<evidence type="ECO:0000256" key="19">
    <source>
        <dbReference type="ARBA" id="ARBA00023053"/>
    </source>
</evidence>
<comment type="cofactor">
    <cofactor evidence="1 27">
        <name>FAD</name>
        <dbReference type="ChEBI" id="CHEBI:57692"/>
    </cofactor>
</comment>
<gene>
    <name evidence="27" type="primary">nqrF</name>
    <name evidence="30" type="ORF">SAMN04488239_10754</name>
</gene>
<keyword evidence="14 27" id="KW-0274">FAD</keyword>
<dbReference type="GO" id="GO:0005886">
    <property type="term" value="C:plasma membrane"/>
    <property type="evidence" value="ECO:0007669"/>
    <property type="project" value="UniProtKB-SubCell"/>
</dbReference>
<comment type="cofactor">
    <cofactor evidence="27">
        <name>[2Fe-2S] cluster</name>
        <dbReference type="ChEBI" id="CHEBI:190135"/>
    </cofactor>
    <text evidence="27">Binds 1 [2Fe-2S] cluster.</text>
</comment>
<feature type="binding site" evidence="27">
    <location>
        <position position="77"/>
    </location>
    <ligand>
        <name>[2Fe-2S] cluster</name>
        <dbReference type="ChEBI" id="CHEBI:190135"/>
    </ligand>
</feature>
<evidence type="ECO:0000256" key="5">
    <source>
        <dbReference type="ARBA" id="ARBA00011309"/>
    </source>
</evidence>
<evidence type="ECO:0000256" key="10">
    <source>
        <dbReference type="ARBA" id="ARBA00022519"/>
    </source>
</evidence>
<evidence type="ECO:0000313" key="31">
    <source>
        <dbReference type="Proteomes" id="UP000199628"/>
    </source>
</evidence>
<dbReference type="EMBL" id="FMZV01000007">
    <property type="protein sequence ID" value="SDD39739.1"/>
    <property type="molecule type" value="Genomic_DNA"/>
</dbReference>
<dbReference type="InterPro" id="IPR039261">
    <property type="entry name" value="FNR_nucleotide-bd"/>
</dbReference>
<dbReference type="InterPro" id="IPR001041">
    <property type="entry name" value="2Fe-2S_ferredoxin-type"/>
</dbReference>
<dbReference type="RefSeq" id="WP_093031330.1">
    <property type="nucleotide sequence ID" value="NZ_FMZV01000007.1"/>
</dbReference>
<dbReference type="InterPro" id="IPR012675">
    <property type="entry name" value="Beta-grasp_dom_sf"/>
</dbReference>
<dbReference type="InterPro" id="IPR010205">
    <property type="entry name" value="NqrF"/>
</dbReference>
<evidence type="ECO:0000256" key="1">
    <source>
        <dbReference type="ARBA" id="ARBA00001974"/>
    </source>
</evidence>
<comment type="subunit">
    <text evidence="5 27">Composed of six subunits; NqrA, NqrB, NqrC, NqrD, NqrE and NqrF.</text>
</comment>
<evidence type="ECO:0000256" key="25">
    <source>
        <dbReference type="ARBA" id="ARBA00030787"/>
    </source>
</evidence>
<keyword evidence="22 27" id="KW-0472">Membrane</keyword>
<keyword evidence="21 27" id="KW-0830">Ubiquinone</keyword>
<feature type="domain" description="2Fe-2S ferredoxin-type" evidence="28">
    <location>
        <begin position="33"/>
        <end position="125"/>
    </location>
</feature>
<dbReference type="AlphaFoldDB" id="A0A1G6UEP8"/>
<dbReference type="GO" id="GO:0046872">
    <property type="term" value="F:metal ion binding"/>
    <property type="evidence" value="ECO:0007669"/>
    <property type="project" value="UniProtKB-KW"/>
</dbReference>
<evidence type="ECO:0000256" key="17">
    <source>
        <dbReference type="ARBA" id="ARBA00023014"/>
    </source>
</evidence>
<evidence type="ECO:0000256" key="14">
    <source>
        <dbReference type="ARBA" id="ARBA00022827"/>
    </source>
</evidence>
<keyword evidence="23 27" id="KW-0739">Sodium transport</keyword>
<dbReference type="PANTHER" id="PTHR43644:SF1">
    <property type="entry name" value="NAD(P)H-FLAVIN REDUCTASE"/>
    <property type="match status" value="1"/>
</dbReference>
<dbReference type="EC" id="7.2.1.1" evidence="6 27"/>
<evidence type="ECO:0000256" key="23">
    <source>
        <dbReference type="ARBA" id="ARBA00023201"/>
    </source>
</evidence>
<dbReference type="GO" id="GO:0009055">
    <property type="term" value="F:electron transfer activity"/>
    <property type="evidence" value="ECO:0007669"/>
    <property type="project" value="UniProtKB-UniRule"/>
</dbReference>
<dbReference type="Gene3D" id="3.10.20.30">
    <property type="match status" value="1"/>
</dbReference>
<feature type="domain" description="FAD-binding FR-type" evidence="29">
    <location>
        <begin position="128"/>
        <end position="268"/>
    </location>
</feature>
<dbReference type="PROSITE" id="PS51384">
    <property type="entry name" value="FAD_FR"/>
    <property type="match status" value="1"/>
</dbReference>
<dbReference type="Proteomes" id="UP000199628">
    <property type="component" value="Unassembled WGS sequence"/>
</dbReference>
<evidence type="ECO:0000256" key="24">
    <source>
        <dbReference type="ARBA" id="ARBA00030032"/>
    </source>
</evidence>
<evidence type="ECO:0000256" key="22">
    <source>
        <dbReference type="ARBA" id="ARBA00023136"/>
    </source>
</evidence>
<dbReference type="PANTHER" id="PTHR43644">
    <property type="entry name" value="NA(+)-TRANSLOCATING NADH-QUINONE REDUCTASE SUBUNIT"/>
    <property type="match status" value="1"/>
</dbReference>
<dbReference type="InterPro" id="IPR008333">
    <property type="entry name" value="Cbr1-like_FAD-bd_dom"/>
</dbReference>
<feature type="binding site" evidence="27">
    <location>
        <position position="74"/>
    </location>
    <ligand>
        <name>[2Fe-2S] cluster</name>
        <dbReference type="ChEBI" id="CHEBI:190135"/>
    </ligand>
</feature>
<protein>
    <recommendedName>
        <fullName evidence="7 27">Na(+)-translocating NADH-quinone reductase subunit F</fullName>
        <shortName evidence="27">Na(+)-NQR subunit F</shortName>
        <shortName evidence="27">Na(+)-translocating NQR subunit F</shortName>
        <ecNumber evidence="6 27">7.2.1.1</ecNumber>
    </recommendedName>
    <alternativeName>
        <fullName evidence="25 27">NQR complex subunit F</fullName>
    </alternativeName>
    <alternativeName>
        <fullName evidence="24 27">NQR-1 subunit F</fullName>
    </alternativeName>
</protein>
<evidence type="ECO:0000256" key="4">
    <source>
        <dbReference type="ARBA" id="ARBA00005570"/>
    </source>
</evidence>
<dbReference type="InterPro" id="IPR017938">
    <property type="entry name" value="Riboflavin_synthase-like_b-brl"/>
</dbReference>
<comment type="function">
    <text evidence="2 27">NQR complex catalyzes the reduction of ubiquinone-1 to ubiquinol by two successive reactions, coupled with the transport of Na(+) ions from the cytoplasm to the periplasm. The first step is catalyzed by NqrF, which accepts electrons from NADH and reduces ubiquinone-1 to ubisemiquinone by a one-electron transfer pathway.</text>
</comment>
<dbReference type="SUPFAM" id="SSF54292">
    <property type="entry name" value="2Fe-2S ferredoxin-like"/>
    <property type="match status" value="1"/>
</dbReference>
<dbReference type="InterPro" id="IPR017927">
    <property type="entry name" value="FAD-bd_FR_type"/>
</dbReference>
<dbReference type="InterPro" id="IPR001433">
    <property type="entry name" value="OxRdtase_FAD/NAD-bd"/>
</dbReference>
<dbReference type="GO" id="GO:0006814">
    <property type="term" value="P:sodium ion transport"/>
    <property type="evidence" value="ECO:0007669"/>
    <property type="project" value="UniProtKB-UniRule"/>
</dbReference>
<keyword evidence="20 27" id="KW-0406">Ion transport</keyword>
<feature type="binding site" evidence="27">
    <location>
        <position position="109"/>
    </location>
    <ligand>
        <name>[2Fe-2S] cluster</name>
        <dbReference type="ChEBI" id="CHEBI:190135"/>
    </ligand>
</feature>
<evidence type="ECO:0000313" key="30">
    <source>
        <dbReference type="EMBL" id="SDD39739.1"/>
    </source>
</evidence>
<dbReference type="Pfam" id="PF00111">
    <property type="entry name" value="Fer2"/>
    <property type="match status" value="1"/>
</dbReference>
<reference evidence="31" key="1">
    <citation type="submission" date="2016-10" db="EMBL/GenBank/DDBJ databases">
        <authorList>
            <person name="Varghese N."/>
            <person name="Submissions S."/>
        </authorList>
    </citation>
    <scope>NUCLEOTIDE SEQUENCE [LARGE SCALE GENOMIC DNA]</scope>
    <source>
        <strain evidence="31">CGMCC 1.9108</strain>
    </source>
</reference>
<keyword evidence="8 27" id="KW-0813">Transport</keyword>
<keyword evidence="31" id="KW-1185">Reference proteome</keyword>
<comment type="catalytic activity">
    <reaction evidence="26 27">
        <text>a ubiquinone + n Na(+)(in) + NADH + H(+) = a ubiquinol + n Na(+)(out) + NAD(+)</text>
        <dbReference type="Rhea" id="RHEA:47748"/>
        <dbReference type="Rhea" id="RHEA-COMP:9565"/>
        <dbReference type="Rhea" id="RHEA-COMP:9566"/>
        <dbReference type="ChEBI" id="CHEBI:15378"/>
        <dbReference type="ChEBI" id="CHEBI:16389"/>
        <dbReference type="ChEBI" id="CHEBI:17976"/>
        <dbReference type="ChEBI" id="CHEBI:29101"/>
        <dbReference type="ChEBI" id="CHEBI:57540"/>
        <dbReference type="ChEBI" id="CHEBI:57945"/>
        <dbReference type="EC" id="7.2.1.1"/>
    </reaction>
</comment>
<evidence type="ECO:0000256" key="8">
    <source>
        <dbReference type="ARBA" id="ARBA00022448"/>
    </source>
</evidence>
<evidence type="ECO:0000259" key="29">
    <source>
        <dbReference type="PROSITE" id="PS51384"/>
    </source>
</evidence>
<evidence type="ECO:0000256" key="12">
    <source>
        <dbReference type="ARBA" id="ARBA00022714"/>
    </source>
</evidence>
<dbReference type="SUPFAM" id="SSF63380">
    <property type="entry name" value="Riboflavin synthase domain-like"/>
    <property type="match status" value="1"/>
</dbReference>
<dbReference type="PROSITE" id="PS51085">
    <property type="entry name" value="2FE2S_FER_2"/>
    <property type="match status" value="1"/>
</dbReference>
<keyword evidence="19 27" id="KW-0915">Sodium</keyword>
<evidence type="ECO:0000256" key="13">
    <source>
        <dbReference type="ARBA" id="ARBA00022723"/>
    </source>
</evidence>
<feature type="transmembrane region" description="Helical" evidence="27">
    <location>
        <begin position="6"/>
        <end position="25"/>
    </location>
</feature>
<dbReference type="Gene3D" id="3.40.50.80">
    <property type="entry name" value="Nucleotide-binding domain of ferredoxin-NADP reductase (FNR) module"/>
    <property type="match status" value="1"/>
</dbReference>
<evidence type="ECO:0000256" key="20">
    <source>
        <dbReference type="ARBA" id="ARBA00023065"/>
    </source>
</evidence>
<evidence type="ECO:0000256" key="3">
    <source>
        <dbReference type="ARBA" id="ARBA00004533"/>
    </source>
</evidence>
<dbReference type="CDD" id="cd06188">
    <property type="entry name" value="NADH_quinone_reductase"/>
    <property type="match status" value="1"/>
</dbReference>
<evidence type="ECO:0000256" key="9">
    <source>
        <dbReference type="ARBA" id="ARBA00022475"/>
    </source>
</evidence>
<keyword evidence="12 27" id="KW-0001">2Fe-2S</keyword>
<dbReference type="PIRSF" id="PIRSF000044">
    <property type="entry name" value="Cis_Diol_DH_RD"/>
    <property type="match status" value="1"/>
</dbReference>
<dbReference type="Pfam" id="PF00175">
    <property type="entry name" value="NAD_binding_1"/>
    <property type="match status" value="1"/>
</dbReference>
<evidence type="ECO:0000256" key="27">
    <source>
        <dbReference type="HAMAP-Rule" id="MF_00430"/>
    </source>
</evidence>
<evidence type="ECO:0000256" key="6">
    <source>
        <dbReference type="ARBA" id="ARBA00013099"/>
    </source>
</evidence>
<dbReference type="FunFam" id="3.40.50.80:FF:000014">
    <property type="entry name" value="Na(+)-translocating NADH-quinone reductase subunit F"/>
    <property type="match status" value="1"/>
</dbReference>
<evidence type="ECO:0000256" key="2">
    <source>
        <dbReference type="ARBA" id="ARBA00002972"/>
    </source>
</evidence>
<comment type="similarity">
    <text evidence="4 27">Belongs to the NqrF family.</text>
</comment>
<keyword evidence="17 27" id="KW-0411">Iron-sulfur</keyword>
<evidence type="ECO:0000256" key="16">
    <source>
        <dbReference type="ARBA" id="ARBA00023004"/>
    </source>
</evidence>
<keyword evidence="16 27" id="KW-0408">Iron</keyword>
<accession>A0A1G6UEP8</accession>
<comment type="subcellular location">
    <subcellularLocation>
        <location evidence="3">Cell inner membrane</location>
    </subcellularLocation>
    <subcellularLocation>
        <location evidence="27">Cell membrane</location>
        <topology evidence="27">Single-pass membrane protein</topology>
    </subcellularLocation>
</comment>
<dbReference type="CDD" id="cd00207">
    <property type="entry name" value="fer2"/>
    <property type="match status" value="1"/>
</dbReference>
<dbReference type="Pfam" id="PF00970">
    <property type="entry name" value="FAD_binding_6"/>
    <property type="match status" value="1"/>
</dbReference>